<reference evidence="8 9" key="1">
    <citation type="submission" date="2008-07" db="EMBL/GenBank/DDBJ databases">
        <authorList>
            <person name="El-Sayed N."/>
            <person name="Caler E."/>
            <person name="Inman J."/>
            <person name="Amedeo P."/>
            <person name="Hass B."/>
            <person name="Wortman J."/>
        </authorList>
    </citation>
    <scope>NUCLEOTIDE SEQUENCE [LARGE SCALE GENOMIC DNA]</scope>
    <source>
        <strain evidence="9">ATCC 50983 / TXsc</strain>
    </source>
</reference>
<keyword evidence="4" id="KW-0274">FAD</keyword>
<dbReference type="InParanoid" id="C5KBT4"/>
<sequence>MSHRSSSAASDLQTILKITSAVCLVAAAGYGAYRVYRGHREDFENESDCGTNQNDGDQAAANTPAGPPKGPSTTESDSPDEAEAPPSASKIFEAPDELKLTESERAPTTSSGSKLKTEFDNSSSESGNGQVTGAATNIRQGGSLLDESRSLKRSKQKLVDEVDSLLRNIAAHGQYPPADMVDRLRALIAEVHVRMGESGLRNVKQLSNALSFVTSEWLFYHTLRTCPELTWSGVSGYMNQAFTDDKEKEMADRLARTFKRAFWDLHREDLQKRPPDYSFVFARLSELRSRMCSFLPQVRADLARQTEFASRLDLELLKQQIEHQAFDRETFVQVLRVVVDMLYRLESPASHKKTVQWFEEDIMKKPSLSEYGSAEDAMKAFHEEIVDSLSFLFEQCDVLEAELQSYRTTQVSMKERRQLEFEHFMRMIDVGVVDLSASKKMFRNGLLKLGDNAQSIVEASLQSEALMHQLAGRLLLLELAELCCHGVDKETLHDSHEIPEPLRPDTSRLIQFAHELMATAELAAIAVVLHQFKLSSKLTTNVAVMTRMFERLWRVIEAKSVLATLPEKQLPGRQANRAPGESSSESQHDETTSDELLHEIITAMSEVGLDIRTELIENGKIDRMIVALNGCQRDIEKPSTQQTAVIRLLSSRVQKSFEAALEKAGEPSSRVSGATSASTASGSTEAATASDSGGEVPKSPRTPLARDSPANTEAARERLAMLLLPRGCLGSQPWTLALVEGKMRQLLQVFLSFVGDHMCVYAPIYVQTFRAEIERMHQDRDRLGGGYAGQGATMLAQDLFAGVTQIEARYAGLVHKIGGVRACVRPEWGKHMVIPQDTLFKSNVQQIFKPAVGLDVANSAVLVDGGQTVPYDYLVIATGAVNSGPADPPVTHTMTKQILDFYEETARAIEEAKDIMFIGGGPVAIEIIGEINQKYPSKKLSIITKGNRILQPGAPKGHEGFLPSEFISQVESELKELGVYIRSGVTTKSITKEQFKGKPFLKKPGVVHFSDGSSANPDLIFWCTGSEPNTSWLRDSAGFSDDTFDQRGRVKVDDYLHVAGHQNIFAIGDCNTVNEEKMMATAGTYVGKPPNWPKGQADTALENIVQQELGSSPRMYRRPDIIHMAITLGHLRGVTTGLPAPAAQLKSEQFFVDKQWHLARKAEPHLYRLDPAEKIGHH</sequence>
<dbReference type="GO" id="GO:0005737">
    <property type="term" value="C:cytoplasm"/>
    <property type="evidence" value="ECO:0007669"/>
    <property type="project" value="TreeGrafter"/>
</dbReference>
<dbReference type="InterPro" id="IPR036188">
    <property type="entry name" value="FAD/NAD-bd_sf"/>
</dbReference>
<dbReference type="GO" id="GO:0004174">
    <property type="term" value="F:electron-transferring-flavoprotein dehydrogenase activity"/>
    <property type="evidence" value="ECO:0007669"/>
    <property type="project" value="TreeGrafter"/>
</dbReference>
<evidence type="ECO:0000256" key="2">
    <source>
        <dbReference type="ARBA" id="ARBA00010954"/>
    </source>
</evidence>
<feature type="region of interest" description="Disordered" evidence="6">
    <location>
        <begin position="44"/>
        <end position="153"/>
    </location>
</feature>
<dbReference type="EMBL" id="GG671946">
    <property type="protein sequence ID" value="EER17965.1"/>
    <property type="molecule type" value="Genomic_DNA"/>
</dbReference>
<dbReference type="AlphaFoldDB" id="C5KBT4"/>
<keyword evidence="5" id="KW-0560">Oxidoreductase</keyword>
<feature type="region of interest" description="Disordered" evidence="6">
    <location>
        <begin position="660"/>
        <end position="711"/>
    </location>
</feature>
<dbReference type="GO" id="GO:0050660">
    <property type="term" value="F:flavin adenine dinucleotide binding"/>
    <property type="evidence" value="ECO:0007669"/>
    <property type="project" value="TreeGrafter"/>
</dbReference>
<dbReference type="Pfam" id="PF07992">
    <property type="entry name" value="Pyr_redox_2"/>
    <property type="match status" value="1"/>
</dbReference>
<evidence type="ECO:0000256" key="5">
    <source>
        <dbReference type="ARBA" id="ARBA00023002"/>
    </source>
</evidence>
<dbReference type="RefSeq" id="XP_002786169.1">
    <property type="nucleotide sequence ID" value="XM_002786123.1"/>
</dbReference>
<evidence type="ECO:0000259" key="7">
    <source>
        <dbReference type="Pfam" id="PF07992"/>
    </source>
</evidence>
<dbReference type="Gene3D" id="3.50.50.100">
    <property type="match status" value="1"/>
</dbReference>
<protein>
    <submittedName>
        <fullName evidence="8">Apoptosis-inducing factor, putative</fullName>
    </submittedName>
</protein>
<accession>C5KBT4</accession>
<dbReference type="GeneID" id="9063309"/>
<evidence type="ECO:0000256" key="6">
    <source>
        <dbReference type="SAM" id="MobiDB-lite"/>
    </source>
</evidence>
<comment type="similarity">
    <text evidence="1">Belongs to the FAD-dependent oxidoreductase family.</text>
</comment>
<feature type="region of interest" description="Disordered" evidence="6">
    <location>
        <begin position="567"/>
        <end position="593"/>
    </location>
</feature>
<dbReference type="PANTHER" id="PTHR43735:SF3">
    <property type="entry name" value="FERROPTOSIS SUPPRESSOR PROTEIN 1"/>
    <property type="match status" value="1"/>
</dbReference>
<dbReference type="OrthoDB" id="422575at2759"/>
<evidence type="ECO:0000256" key="1">
    <source>
        <dbReference type="ARBA" id="ARBA00006442"/>
    </source>
</evidence>
<dbReference type="PANTHER" id="PTHR43735">
    <property type="entry name" value="APOPTOSIS-INDUCING FACTOR 1"/>
    <property type="match status" value="1"/>
</dbReference>
<evidence type="ECO:0000256" key="3">
    <source>
        <dbReference type="ARBA" id="ARBA00022630"/>
    </source>
</evidence>
<gene>
    <name evidence="8" type="ORF">Pmar_PMAR019847</name>
</gene>
<name>C5KBT4_PERM5</name>
<organism evidence="9">
    <name type="scientific">Perkinsus marinus (strain ATCC 50983 / TXsc)</name>
    <dbReference type="NCBI Taxonomy" id="423536"/>
    <lineage>
        <taxon>Eukaryota</taxon>
        <taxon>Sar</taxon>
        <taxon>Alveolata</taxon>
        <taxon>Perkinsozoa</taxon>
        <taxon>Perkinsea</taxon>
        <taxon>Perkinsida</taxon>
        <taxon>Perkinsidae</taxon>
        <taxon>Perkinsus</taxon>
    </lineage>
</organism>
<dbReference type="Pfam" id="PF05794">
    <property type="entry name" value="Tcp11"/>
    <property type="match status" value="1"/>
</dbReference>
<dbReference type="PRINTS" id="PR00368">
    <property type="entry name" value="FADPNR"/>
</dbReference>
<dbReference type="SUPFAM" id="SSF51905">
    <property type="entry name" value="FAD/NAD(P)-binding domain"/>
    <property type="match status" value="1"/>
</dbReference>
<evidence type="ECO:0000313" key="9">
    <source>
        <dbReference type="Proteomes" id="UP000007800"/>
    </source>
</evidence>
<feature type="compositionally biased region" description="Low complexity" evidence="6">
    <location>
        <begin position="668"/>
        <end position="694"/>
    </location>
</feature>
<feature type="compositionally biased region" description="Polar residues" evidence="6">
    <location>
        <begin position="106"/>
        <end position="140"/>
    </location>
</feature>
<keyword evidence="9" id="KW-1185">Reference proteome</keyword>
<proteinExistence type="inferred from homology"/>
<dbReference type="InterPro" id="IPR023753">
    <property type="entry name" value="FAD/NAD-binding_dom"/>
</dbReference>
<feature type="domain" description="FAD/NAD(P)-binding" evidence="7">
    <location>
        <begin position="784"/>
        <end position="1075"/>
    </location>
</feature>
<dbReference type="InterPro" id="IPR008862">
    <property type="entry name" value="Tcp11"/>
</dbReference>
<evidence type="ECO:0000256" key="4">
    <source>
        <dbReference type="ARBA" id="ARBA00022827"/>
    </source>
</evidence>
<feature type="compositionally biased region" description="Basic and acidic residues" evidence="6">
    <location>
        <begin position="96"/>
        <end position="105"/>
    </location>
</feature>
<dbReference type="Proteomes" id="UP000007800">
    <property type="component" value="Unassembled WGS sequence"/>
</dbReference>
<evidence type="ECO:0000313" key="8">
    <source>
        <dbReference type="EMBL" id="EER17965.1"/>
    </source>
</evidence>
<comment type="similarity">
    <text evidence="2">Belongs to the TCP11 family.</text>
</comment>
<keyword evidence="3" id="KW-0285">Flavoprotein</keyword>